<dbReference type="AlphaFoldDB" id="A0AAE6ZQL9"/>
<accession>A0AAE6ZQL9</accession>
<dbReference type="GeneID" id="72192672"/>
<proteinExistence type="predicted"/>
<dbReference type="RefSeq" id="WP_168757204.1">
    <property type="nucleotide sequence ID" value="NZ_CP051487.1"/>
</dbReference>
<sequence length="137" mass="15659">MPTAINAIDLMSGDDSVTEPQVHQEGMLTMTKDELFDAVLAEMERVWGDQGFGGHVDAYGWLYENYGITEQDDLHWQDICDHYGNNLSESLADLSDEEIAEVMEFVQDDSRVERFLTNFLDQYRSSTAVYSHPPEKE</sequence>
<gene>
    <name evidence="1" type="ORF">HGP31_03775</name>
</gene>
<dbReference type="Proteomes" id="UP000501367">
    <property type="component" value="Chromosome"/>
</dbReference>
<evidence type="ECO:0000313" key="2">
    <source>
        <dbReference type="Proteomes" id="UP000501367"/>
    </source>
</evidence>
<name>A0AAE6ZQL9_9PSED</name>
<dbReference type="EMBL" id="CP051487">
    <property type="protein sequence ID" value="QJC77450.1"/>
    <property type="molecule type" value="Genomic_DNA"/>
</dbReference>
<dbReference type="KEGG" id="pum:HGP31_03775"/>
<reference evidence="1 2" key="1">
    <citation type="submission" date="2020-04" db="EMBL/GenBank/DDBJ databases">
        <authorList>
            <person name="Yao Y."/>
            <person name="He Z."/>
        </authorList>
    </citation>
    <scope>NUCLEOTIDE SEQUENCE [LARGE SCALE GENOMIC DNA]</scope>
    <source>
        <strain evidence="1 2">CY-1</strain>
    </source>
</reference>
<organism evidence="1 2">
    <name type="scientific">Pseudomonas umsongensis</name>
    <dbReference type="NCBI Taxonomy" id="198618"/>
    <lineage>
        <taxon>Bacteria</taxon>
        <taxon>Pseudomonadati</taxon>
        <taxon>Pseudomonadota</taxon>
        <taxon>Gammaproteobacteria</taxon>
        <taxon>Pseudomonadales</taxon>
        <taxon>Pseudomonadaceae</taxon>
        <taxon>Pseudomonas</taxon>
    </lineage>
</organism>
<evidence type="ECO:0000313" key="1">
    <source>
        <dbReference type="EMBL" id="QJC77450.1"/>
    </source>
</evidence>
<protein>
    <submittedName>
        <fullName evidence="1">Uncharacterized protein</fullName>
    </submittedName>
</protein>